<proteinExistence type="predicted"/>
<keyword evidence="6" id="KW-1185">Reference proteome</keyword>
<dbReference type="GO" id="GO:0008270">
    <property type="term" value="F:zinc ion binding"/>
    <property type="evidence" value="ECO:0007669"/>
    <property type="project" value="InterPro"/>
</dbReference>
<protein>
    <recommendedName>
        <fullName evidence="4">Zn(2)-C6 fungal-type domain-containing protein</fullName>
    </recommendedName>
</protein>
<feature type="compositionally biased region" description="Low complexity" evidence="3">
    <location>
        <begin position="69"/>
        <end position="83"/>
    </location>
</feature>
<dbReference type="CDD" id="cd12148">
    <property type="entry name" value="fungal_TF_MHR"/>
    <property type="match status" value="1"/>
</dbReference>
<reference evidence="5" key="1">
    <citation type="journal article" date="2020" name="Stud. Mycol.">
        <title>101 Dothideomycetes genomes: a test case for predicting lifestyles and emergence of pathogens.</title>
        <authorList>
            <person name="Haridas S."/>
            <person name="Albert R."/>
            <person name="Binder M."/>
            <person name="Bloem J."/>
            <person name="Labutti K."/>
            <person name="Salamov A."/>
            <person name="Andreopoulos B."/>
            <person name="Baker S."/>
            <person name="Barry K."/>
            <person name="Bills G."/>
            <person name="Bluhm B."/>
            <person name="Cannon C."/>
            <person name="Castanera R."/>
            <person name="Culley D."/>
            <person name="Daum C."/>
            <person name="Ezra D."/>
            <person name="Gonzalez J."/>
            <person name="Henrissat B."/>
            <person name="Kuo A."/>
            <person name="Liang C."/>
            <person name="Lipzen A."/>
            <person name="Lutzoni F."/>
            <person name="Magnuson J."/>
            <person name="Mondo S."/>
            <person name="Nolan M."/>
            <person name="Ohm R."/>
            <person name="Pangilinan J."/>
            <person name="Park H.-J."/>
            <person name="Ramirez L."/>
            <person name="Alfaro M."/>
            <person name="Sun H."/>
            <person name="Tritt A."/>
            <person name="Yoshinaga Y."/>
            <person name="Zwiers L.-H."/>
            <person name="Turgeon B."/>
            <person name="Goodwin S."/>
            <person name="Spatafora J."/>
            <person name="Crous P."/>
            <person name="Grigoriev I."/>
        </authorList>
    </citation>
    <scope>NUCLEOTIDE SEQUENCE</scope>
    <source>
        <strain evidence="5">CBS 690.94</strain>
    </source>
</reference>
<feature type="region of interest" description="Disordered" evidence="3">
    <location>
        <begin position="44"/>
        <end position="83"/>
    </location>
</feature>
<dbReference type="GO" id="GO:0006351">
    <property type="term" value="P:DNA-templated transcription"/>
    <property type="evidence" value="ECO:0007669"/>
    <property type="project" value="InterPro"/>
</dbReference>
<dbReference type="PROSITE" id="PS00463">
    <property type="entry name" value="ZN2_CY6_FUNGAL_1"/>
    <property type="match status" value="1"/>
</dbReference>
<dbReference type="InterPro" id="IPR050987">
    <property type="entry name" value="AtrR-like"/>
</dbReference>
<sequence>MTSHQNAVCNSCRVRKVKCDRDDPCGNCVDGNISCLRTSYLRQSRNASRRRRTAELKTAHSKGNSLRDVSPSPSNYSSTVSESPSVFEAQDLIRRQIGAGQYMSPERVGVLNSAMAFVSHLLRATKPDIHNAHATRVANVMEGIVYPSIELLYWMLRELKGNNIGPHVLDYFKHVSPGSLRTMGRALIDRSGSPEILLLYSICVNSAAYKFINTVLSGSDIGDVEDGMRSQAATYLSSVKTAMARIQLLSPPSLVFLQALLCSAFIAQGTGDSTSCWAFVSAACKVCGDLGLQPRIEACSARTEDDEEAFYCYIWCHILDKNYSMMLGRRLCLLEADGMDLAFSHPFNQSMSALLTTYLHFVPIQAQFISELHPSKIVDDSSLVTSVEVIVHDLLERLQRVHARITALHGPSSSWDGLHEASELNTIQFSYHSLRTSILRSRQICLPTKPHIDSECLESARMAMGTLRAIQESSMTIDIRSHIAYMNWTALFHPLTPFFVMFCNIVATSDREDFQTLELVTSQLDGLVELSPSISRLQALFQTFVGLCKGLVVDVKDNHSPTIREEERLTQGRPAQDIGTTSYPFASPSDAQTYPDQPGSAFSSQRTPSTVPTPLGLRGPYDDLIPPVDPDWGLFDMQPTLDWLDADFSFFSSNQ</sequence>
<dbReference type="SMART" id="SM00066">
    <property type="entry name" value="GAL4"/>
    <property type="match status" value="1"/>
</dbReference>
<keyword evidence="1" id="KW-0479">Metal-binding</keyword>
<evidence type="ECO:0000313" key="6">
    <source>
        <dbReference type="Proteomes" id="UP000799764"/>
    </source>
</evidence>
<dbReference type="GO" id="GO:0003677">
    <property type="term" value="F:DNA binding"/>
    <property type="evidence" value="ECO:0007669"/>
    <property type="project" value="InterPro"/>
</dbReference>
<dbReference type="Pfam" id="PF04082">
    <property type="entry name" value="Fungal_trans"/>
    <property type="match status" value="1"/>
</dbReference>
<dbReference type="InterPro" id="IPR036864">
    <property type="entry name" value="Zn2-C6_fun-type_DNA-bd_sf"/>
</dbReference>
<name>A0A9P4PE54_9PLEO</name>
<feature type="compositionally biased region" description="Polar residues" evidence="3">
    <location>
        <begin position="578"/>
        <end position="612"/>
    </location>
</feature>
<dbReference type="Gene3D" id="4.10.240.10">
    <property type="entry name" value="Zn(2)-C6 fungal-type DNA-binding domain"/>
    <property type="match status" value="1"/>
</dbReference>
<dbReference type="InterPro" id="IPR007219">
    <property type="entry name" value="XnlR_reg_dom"/>
</dbReference>
<accession>A0A9P4PE54</accession>
<feature type="domain" description="Zn(2)-C6 fungal-type" evidence="4">
    <location>
        <begin position="8"/>
        <end position="35"/>
    </location>
</feature>
<feature type="region of interest" description="Disordered" evidence="3">
    <location>
        <begin position="566"/>
        <end position="621"/>
    </location>
</feature>
<dbReference type="PANTHER" id="PTHR46910:SF5">
    <property type="entry name" value="ZN(II)2CYS6 TRANSCRIPTION FACTOR (EUROFUNG)"/>
    <property type="match status" value="1"/>
</dbReference>
<dbReference type="AlphaFoldDB" id="A0A9P4PE54"/>
<dbReference type="OrthoDB" id="103819at2759"/>
<organism evidence="5 6">
    <name type="scientific">Karstenula rhodostoma CBS 690.94</name>
    <dbReference type="NCBI Taxonomy" id="1392251"/>
    <lineage>
        <taxon>Eukaryota</taxon>
        <taxon>Fungi</taxon>
        <taxon>Dikarya</taxon>
        <taxon>Ascomycota</taxon>
        <taxon>Pezizomycotina</taxon>
        <taxon>Dothideomycetes</taxon>
        <taxon>Pleosporomycetidae</taxon>
        <taxon>Pleosporales</taxon>
        <taxon>Massarineae</taxon>
        <taxon>Didymosphaeriaceae</taxon>
        <taxon>Karstenula</taxon>
    </lineage>
</organism>
<dbReference type="Pfam" id="PF00172">
    <property type="entry name" value="Zn_clus"/>
    <property type="match status" value="1"/>
</dbReference>
<dbReference type="EMBL" id="MU001505">
    <property type="protein sequence ID" value="KAF2441513.1"/>
    <property type="molecule type" value="Genomic_DNA"/>
</dbReference>
<evidence type="ECO:0000313" key="5">
    <source>
        <dbReference type="EMBL" id="KAF2441513.1"/>
    </source>
</evidence>
<dbReference type="SUPFAM" id="SSF57701">
    <property type="entry name" value="Zn2/Cys6 DNA-binding domain"/>
    <property type="match status" value="1"/>
</dbReference>
<evidence type="ECO:0000256" key="2">
    <source>
        <dbReference type="ARBA" id="ARBA00023242"/>
    </source>
</evidence>
<keyword evidence="2" id="KW-0539">Nucleus</keyword>
<evidence type="ECO:0000256" key="3">
    <source>
        <dbReference type="SAM" id="MobiDB-lite"/>
    </source>
</evidence>
<dbReference type="GO" id="GO:0000981">
    <property type="term" value="F:DNA-binding transcription factor activity, RNA polymerase II-specific"/>
    <property type="evidence" value="ECO:0007669"/>
    <property type="project" value="InterPro"/>
</dbReference>
<dbReference type="PANTHER" id="PTHR46910">
    <property type="entry name" value="TRANSCRIPTION FACTOR PDR1"/>
    <property type="match status" value="1"/>
</dbReference>
<comment type="caution">
    <text evidence="5">The sequence shown here is derived from an EMBL/GenBank/DDBJ whole genome shotgun (WGS) entry which is preliminary data.</text>
</comment>
<dbReference type="PROSITE" id="PS50048">
    <property type="entry name" value="ZN2_CY6_FUNGAL_2"/>
    <property type="match status" value="1"/>
</dbReference>
<evidence type="ECO:0000259" key="4">
    <source>
        <dbReference type="PROSITE" id="PS50048"/>
    </source>
</evidence>
<dbReference type="CDD" id="cd00067">
    <property type="entry name" value="GAL4"/>
    <property type="match status" value="1"/>
</dbReference>
<dbReference type="Proteomes" id="UP000799764">
    <property type="component" value="Unassembled WGS sequence"/>
</dbReference>
<dbReference type="InterPro" id="IPR001138">
    <property type="entry name" value="Zn2Cys6_DnaBD"/>
</dbReference>
<evidence type="ECO:0000256" key="1">
    <source>
        <dbReference type="ARBA" id="ARBA00022723"/>
    </source>
</evidence>
<gene>
    <name evidence="5" type="ORF">P171DRAFT_434189</name>
</gene>